<dbReference type="RefSeq" id="WP_068171310.1">
    <property type="nucleotide sequence ID" value="NZ_BAAAHX010000004.1"/>
</dbReference>
<dbReference type="EMBL" id="CP061538">
    <property type="protein sequence ID" value="QNV40580.1"/>
    <property type="molecule type" value="Genomic_DNA"/>
</dbReference>
<protein>
    <submittedName>
        <fullName evidence="2">Uncharacterized protein</fullName>
    </submittedName>
</protein>
<evidence type="ECO:0000256" key="1">
    <source>
        <dbReference type="SAM" id="SignalP"/>
    </source>
</evidence>
<keyword evidence="1" id="KW-0732">Signal</keyword>
<evidence type="ECO:0000313" key="2">
    <source>
        <dbReference type="EMBL" id="QNV40580.1"/>
    </source>
</evidence>
<dbReference type="Proteomes" id="UP000516421">
    <property type="component" value="Chromosome"/>
</dbReference>
<reference evidence="2 3" key="1">
    <citation type="submission" date="2020-09" db="EMBL/GenBank/DDBJ databases">
        <title>Investigation of environmental microbe.</title>
        <authorList>
            <person name="Ou Y."/>
            <person name="Kang Q."/>
        </authorList>
    </citation>
    <scope>NUCLEOTIDE SEQUENCE [LARGE SCALE GENOMIC DNA]</scope>
    <source>
        <strain evidence="2 3">KJZ-9</strain>
    </source>
</reference>
<proteinExistence type="predicted"/>
<sequence length="250" mass="27340">MRITTKVLSSSALALLLLTSSGLAQAGTVTSSPDSSKELRSSALIHVPSTEASDAEQSISAYQEEVEELYAEGDIIAFSPTAPEGSKFFAGEVASDLDSLHHDSSTSTTPESNLYLNPIKIGLCNAGRENTVVYTIRNSKHNGNIDLKCGNKDNGYVHIRSRHEGDWNNAKGGFAGYWDDFMLYSTINALQAPSYSRQQNSTTRCYVTPIQVFKKVNRKPVYQKTIYPRVAVSTNNRKVITSFPTGNKTC</sequence>
<evidence type="ECO:0000313" key="3">
    <source>
        <dbReference type="Proteomes" id="UP000516421"/>
    </source>
</evidence>
<feature type="chain" id="PRO_5028928116" evidence="1">
    <location>
        <begin position="27"/>
        <end position="250"/>
    </location>
</feature>
<gene>
    <name evidence="2" type="ORF">IDM48_04040</name>
</gene>
<dbReference type="KEGG" id="rama:IDM48_04040"/>
<name>A0A7H2BLN4_9MICC</name>
<dbReference type="AlphaFoldDB" id="A0A7H2BLN4"/>
<keyword evidence="3" id="KW-1185">Reference proteome</keyword>
<organism evidence="2 3">
    <name type="scientific">Rothia amarae</name>
    <dbReference type="NCBI Taxonomy" id="169480"/>
    <lineage>
        <taxon>Bacteria</taxon>
        <taxon>Bacillati</taxon>
        <taxon>Actinomycetota</taxon>
        <taxon>Actinomycetes</taxon>
        <taxon>Micrococcales</taxon>
        <taxon>Micrococcaceae</taxon>
        <taxon>Rothia</taxon>
    </lineage>
</organism>
<accession>A0A7H2BLN4</accession>
<feature type="signal peptide" evidence="1">
    <location>
        <begin position="1"/>
        <end position="26"/>
    </location>
</feature>